<name>A0A2P5BUD9_TREOI</name>
<accession>A0A2P5BUD9</accession>
<dbReference type="EMBL" id="JXTC01000459">
    <property type="protein sequence ID" value="PON52404.1"/>
    <property type="molecule type" value="Genomic_DNA"/>
</dbReference>
<gene>
    <name evidence="1" type="ORF">TorRG33x02_308450</name>
</gene>
<sequence>MFNKLLTQYLRDQVIPTTLSWVDVKMEDIDLILQHLESNMKRHFDRNDEMANIEAAKKKPYRNVKPADWDLFCIYFETSVFREEMVRLREEAVTQA</sequence>
<keyword evidence="2" id="KW-1185">Reference proteome</keyword>
<proteinExistence type="predicted"/>
<organism evidence="1 2">
    <name type="scientific">Trema orientale</name>
    <name type="common">Charcoal tree</name>
    <name type="synonym">Celtis orientalis</name>
    <dbReference type="NCBI Taxonomy" id="63057"/>
    <lineage>
        <taxon>Eukaryota</taxon>
        <taxon>Viridiplantae</taxon>
        <taxon>Streptophyta</taxon>
        <taxon>Embryophyta</taxon>
        <taxon>Tracheophyta</taxon>
        <taxon>Spermatophyta</taxon>
        <taxon>Magnoliopsida</taxon>
        <taxon>eudicotyledons</taxon>
        <taxon>Gunneridae</taxon>
        <taxon>Pentapetalae</taxon>
        <taxon>rosids</taxon>
        <taxon>fabids</taxon>
        <taxon>Rosales</taxon>
        <taxon>Cannabaceae</taxon>
        <taxon>Trema</taxon>
    </lineage>
</organism>
<comment type="caution">
    <text evidence="1">The sequence shown here is derived from an EMBL/GenBank/DDBJ whole genome shotgun (WGS) entry which is preliminary data.</text>
</comment>
<protein>
    <submittedName>
        <fullName evidence="1">Uncharacterized protein</fullName>
    </submittedName>
</protein>
<reference evidence="2" key="1">
    <citation type="submission" date="2016-06" db="EMBL/GenBank/DDBJ databases">
        <title>Parallel loss of symbiosis genes in relatives of nitrogen-fixing non-legume Parasponia.</title>
        <authorList>
            <person name="Van Velzen R."/>
            <person name="Holmer R."/>
            <person name="Bu F."/>
            <person name="Rutten L."/>
            <person name="Van Zeijl A."/>
            <person name="Liu W."/>
            <person name="Santuari L."/>
            <person name="Cao Q."/>
            <person name="Sharma T."/>
            <person name="Shen D."/>
            <person name="Roswanjaya Y."/>
            <person name="Wardhani T."/>
            <person name="Kalhor M.S."/>
            <person name="Jansen J."/>
            <person name="Van den Hoogen J."/>
            <person name="Gungor B."/>
            <person name="Hartog M."/>
            <person name="Hontelez J."/>
            <person name="Verver J."/>
            <person name="Yang W.-C."/>
            <person name="Schijlen E."/>
            <person name="Repin R."/>
            <person name="Schilthuizen M."/>
            <person name="Schranz E."/>
            <person name="Heidstra R."/>
            <person name="Miyata K."/>
            <person name="Fedorova E."/>
            <person name="Kohlen W."/>
            <person name="Bisseling T."/>
            <person name="Smit S."/>
            <person name="Geurts R."/>
        </authorList>
    </citation>
    <scope>NUCLEOTIDE SEQUENCE [LARGE SCALE GENOMIC DNA]</scope>
    <source>
        <strain evidence="2">cv. RG33-2</strain>
    </source>
</reference>
<evidence type="ECO:0000313" key="1">
    <source>
        <dbReference type="EMBL" id="PON52404.1"/>
    </source>
</evidence>
<dbReference type="Proteomes" id="UP000237000">
    <property type="component" value="Unassembled WGS sequence"/>
</dbReference>
<evidence type="ECO:0000313" key="2">
    <source>
        <dbReference type="Proteomes" id="UP000237000"/>
    </source>
</evidence>
<dbReference type="OrthoDB" id="10463715at2759"/>
<dbReference type="AlphaFoldDB" id="A0A2P5BUD9"/>
<dbReference type="InParanoid" id="A0A2P5BUD9"/>